<accession>A0AAV1PFL4</accession>
<dbReference type="AlphaFoldDB" id="A0AAV1PFL4"/>
<sequence>MSVDYISYCITEAEDELGSQSSLVSSSIMCIRAFKWLITRLTCKSSWISTGATFHKAADDDDKRLWLKQRRTVTENQHAASGFICRQQDVKHQTFGICTRKNGSKNSQVENVPEASMKWKGTTQIAQCDETDVAVFKETVDITIITNNDTERQNKRATRTLHCQKCRFRLGYIKGASVSNENLNLSLKPSTRSSTKPVVEMEESVLKSYTWTMSVLDCGPCVHDIKSSKSDRYTFA</sequence>
<reference evidence="1 2" key="1">
    <citation type="submission" date="2024-01" db="EMBL/GenBank/DDBJ databases">
        <authorList>
            <person name="Alioto T."/>
            <person name="Alioto T."/>
            <person name="Gomez Garrido J."/>
        </authorList>
    </citation>
    <scope>NUCLEOTIDE SEQUENCE [LARGE SCALE GENOMIC DNA]</scope>
</reference>
<dbReference type="EMBL" id="CAWUFR010000162">
    <property type="protein sequence ID" value="CAK6970686.1"/>
    <property type="molecule type" value="Genomic_DNA"/>
</dbReference>
<evidence type="ECO:0000313" key="2">
    <source>
        <dbReference type="Proteomes" id="UP001314229"/>
    </source>
</evidence>
<dbReference type="Proteomes" id="UP001314229">
    <property type="component" value="Unassembled WGS sequence"/>
</dbReference>
<name>A0AAV1PFL4_SCOSC</name>
<organism evidence="1 2">
    <name type="scientific">Scomber scombrus</name>
    <name type="common">Atlantic mackerel</name>
    <name type="synonym">Scomber vernalis</name>
    <dbReference type="NCBI Taxonomy" id="13677"/>
    <lineage>
        <taxon>Eukaryota</taxon>
        <taxon>Metazoa</taxon>
        <taxon>Chordata</taxon>
        <taxon>Craniata</taxon>
        <taxon>Vertebrata</taxon>
        <taxon>Euteleostomi</taxon>
        <taxon>Actinopterygii</taxon>
        <taxon>Neopterygii</taxon>
        <taxon>Teleostei</taxon>
        <taxon>Neoteleostei</taxon>
        <taxon>Acanthomorphata</taxon>
        <taxon>Pelagiaria</taxon>
        <taxon>Scombriformes</taxon>
        <taxon>Scombridae</taxon>
        <taxon>Scomber</taxon>
    </lineage>
</organism>
<proteinExistence type="predicted"/>
<comment type="caution">
    <text evidence="1">The sequence shown here is derived from an EMBL/GenBank/DDBJ whole genome shotgun (WGS) entry which is preliminary data.</text>
</comment>
<protein>
    <recommendedName>
        <fullName evidence="3">Yippee domain-containing protein</fullName>
    </recommendedName>
</protein>
<evidence type="ECO:0000313" key="1">
    <source>
        <dbReference type="EMBL" id="CAK6970686.1"/>
    </source>
</evidence>
<keyword evidence="2" id="KW-1185">Reference proteome</keyword>
<evidence type="ECO:0008006" key="3">
    <source>
        <dbReference type="Google" id="ProtNLM"/>
    </source>
</evidence>
<gene>
    <name evidence="1" type="ORF">FSCOSCO3_A037221</name>
</gene>